<keyword evidence="2" id="KW-1015">Disulfide bond</keyword>
<evidence type="ECO:0000256" key="1">
    <source>
        <dbReference type="ARBA" id="ARBA00022729"/>
    </source>
</evidence>
<organism evidence="4 5">
    <name type="scientific">Gopherus evgoodei</name>
    <name type="common">Goodes thornscrub tortoise</name>
    <dbReference type="NCBI Taxonomy" id="1825980"/>
    <lineage>
        <taxon>Eukaryota</taxon>
        <taxon>Metazoa</taxon>
        <taxon>Chordata</taxon>
        <taxon>Craniata</taxon>
        <taxon>Vertebrata</taxon>
        <taxon>Euteleostomi</taxon>
        <taxon>Archelosauria</taxon>
        <taxon>Testudinata</taxon>
        <taxon>Testudines</taxon>
        <taxon>Cryptodira</taxon>
        <taxon>Durocryptodira</taxon>
        <taxon>Testudinoidea</taxon>
        <taxon>Testudinidae</taxon>
        <taxon>Gopherus</taxon>
    </lineage>
</organism>
<name>A0A8C4Y2D3_9SAUR</name>
<dbReference type="Proteomes" id="UP000694390">
    <property type="component" value="Chromosome 2"/>
</dbReference>
<reference evidence="4" key="2">
    <citation type="submission" date="2025-08" db="UniProtKB">
        <authorList>
            <consortium name="Ensembl"/>
        </authorList>
    </citation>
    <scope>IDENTIFICATION</scope>
</reference>
<dbReference type="InterPro" id="IPR050969">
    <property type="entry name" value="Dev_Signal_Modulators"/>
</dbReference>
<protein>
    <recommendedName>
        <fullName evidence="3">VWDE-like Ig-like domain-containing protein</fullName>
    </recommendedName>
</protein>
<dbReference type="GeneTree" id="ENSGT00940000166910"/>
<sequence length="308" mass="34536">APIGVCISLLLQRALECYPGGHQILQSPYRSVDFDSSQLQQSAIQDLICDHSLTPGWYRFLIFDKPAEMPTKCVEMNHCGTHIKQLTACATQQFLFSTTKDCCLFRIPVSVRNCGEFFVYLLQSTQGCMGYCAEGRLSPSSSPSPSLPPPPTSLEVVAELVEACVYLRCTFDVPLTNSSVGFIVTWSRLASEDFKEELRQETTVQAFSLVELDGISLRLGDRIFCSSSSFFLEKPDIQSPPVESSEFFAGIKLHPESLNISEDGKEYRLTIENRIPIPCPKFSQLENNCKISLKLNTVDEGELWWNLY</sequence>
<keyword evidence="1" id="KW-0732">Signal</keyword>
<dbReference type="Ensembl" id="ENSGEVT00005014412.1">
    <property type="protein sequence ID" value="ENSGEVP00005013753.1"/>
    <property type="gene ID" value="ENSGEVG00005009713.1"/>
</dbReference>
<evidence type="ECO:0000313" key="4">
    <source>
        <dbReference type="Ensembl" id="ENSGEVP00005013753.1"/>
    </source>
</evidence>
<dbReference type="AlphaFoldDB" id="A0A8C4Y2D3"/>
<accession>A0A8C4Y2D3</accession>
<evidence type="ECO:0000313" key="5">
    <source>
        <dbReference type="Proteomes" id="UP000694390"/>
    </source>
</evidence>
<feature type="domain" description="VWDE-like Ig-like" evidence="3">
    <location>
        <begin position="146"/>
        <end position="249"/>
    </location>
</feature>
<evidence type="ECO:0000259" key="3">
    <source>
        <dbReference type="Pfam" id="PF25776"/>
    </source>
</evidence>
<dbReference type="PANTHER" id="PTHR14949">
    <property type="entry name" value="EGF-LIKE-DOMAIN, MULTIPLE 7, 8"/>
    <property type="match status" value="1"/>
</dbReference>
<reference evidence="4" key="3">
    <citation type="submission" date="2025-09" db="UniProtKB">
        <authorList>
            <consortium name="Ensembl"/>
        </authorList>
    </citation>
    <scope>IDENTIFICATION</scope>
</reference>
<keyword evidence="5" id="KW-1185">Reference proteome</keyword>
<evidence type="ECO:0000256" key="2">
    <source>
        <dbReference type="ARBA" id="ARBA00023157"/>
    </source>
</evidence>
<dbReference type="GO" id="GO:0005576">
    <property type="term" value="C:extracellular region"/>
    <property type="evidence" value="ECO:0007669"/>
    <property type="project" value="TreeGrafter"/>
</dbReference>
<dbReference type="Pfam" id="PF25776">
    <property type="entry name" value="Ig_VWDE"/>
    <property type="match status" value="1"/>
</dbReference>
<dbReference type="GO" id="GO:0005102">
    <property type="term" value="F:signaling receptor binding"/>
    <property type="evidence" value="ECO:0007669"/>
    <property type="project" value="TreeGrafter"/>
</dbReference>
<dbReference type="InterPro" id="IPR057885">
    <property type="entry name" value="Ig_VWDE"/>
</dbReference>
<dbReference type="OrthoDB" id="382013at2759"/>
<dbReference type="GO" id="GO:0009986">
    <property type="term" value="C:cell surface"/>
    <property type="evidence" value="ECO:0007669"/>
    <property type="project" value="TreeGrafter"/>
</dbReference>
<reference evidence="4" key="1">
    <citation type="submission" date="2019-06" db="EMBL/GenBank/DDBJ databases">
        <title>G10K-VGP Goodes thornscrub tortoise genome, primary haplotype.</title>
        <authorList>
            <person name="Murphy B."/>
            <person name="Edwards T."/>
            <person name="Rhie A."/>
            <person name="Koren S."/>
            <person name="Phillippy A."/>
            <person name="Fedrigo O."/>
            <person name="Haase B."/>
            <person name="Mountcastle J."/>
            <person name="Lewin H."/>
            <person name="Damas J."/>
            <person name="Howe K."/>
            <person name="Formenti G."/>
            <person name="Myers G."/>
            <person name="Durbin R."/>
            <person name="Jarvis E.D."/>
        </authorList>
    </citation>
    <scope>NUCLEOTIDE SEQUENCE [LARGE SCALE GENOMIC DNA]</scope>
</reference>
<dbReference type="PANTHER" id="PTHR14949:SF53">
    <property type="entry name" value="VON WILLEBRAND FACTOR D AND EGF DOMAIN-CONTAINING PROTEIN"/>
    <property type="match status" value="1"/>
</dbReference>
<proteinExistence type="predicted"/>